<keyword evidence="2" id="KW-1185">Reference proteome</keyword>
<name>A0A672KJU7_SINGR</name>
<organism evidence="1 2">
    <name type="scientific">Sinocyclocheilus grahami</name>
    <name type="common">Dianchi golden-line fish</name>
    <name type="synonym">Barbus grahami</name>
    <dbReference type="NCBI Taxonomy" id="75366"/>
    <lineage>
        <taxon>Eukaryota</taxon>
        <taxon>Metazoa</taxon>
        <taxon>Chordata</taxon>
        <taxon>Craniata</taxon>
        <taxon>Vertebrata</taxon>
        <taxon>Euteleostomi</taxon>
        <taxon>Actinopterygii</taxon>
        <taxon>Neopterygii</taxon>
        <taxon>Teleostei</taxon>
        <taxon>Ostariophysi</taxon>
        <taxon>Cypriniformes</taxon>
        <taxon>Cyprinidae</taxon>
        <taxon>Cyprininae</taxon>
        <taxon>Sinocyclocheilus</taxon>
    </lineage>
</organism>
<accession>A0A672KJU7</accession>
<reference evidence="1" key="1">
    <citation type="submission" date="2025-08" db="UniProtKB">
        <authorList>
            <consortium name="Ensembl"/>
        </authorList>
    </citation>
    <scope>IDENTIFICATION</scope>
</reference>
<proteinExistence type="predicted"/>
<evidence type="ECO:0000313" key="2">
    <source>
        <dbReference type="Proteomes" id="UP000472262"/>
    </source>
</evidence>
<dbReference type="OMA" id="HGKMLLY"/>
<evidence type="ECO:0000313" key="1">
    <source>
        <dbReference type="Ensembl" id="ENSSGRP00000010316.1"/>
    </source>
</evidence>
<reference evidence="1" key="2">
    <citation type="submission" date="2025-09" db="UniProtKB">
        <authorList>
            <consortium name="Ensembl"/>
        </authorList>
    </citation>
    <scope>IDENTIFICATION</scope>
</reference>
<dbReference type="Ensembl" id="ENSSGRT00000011203.1">
    <property type="protein sequence ID" value="ENSSGRP00000010316.1"/>
    <property type="gene ID" value="ENSSGRG00000006843.1"/>
</dbReference>
<dbReference type="AlphaFoldDB" id="A0A672KJU7"/>
<dbReference type="Proteomes" id="UP000472262">
    <property type="component" value="Unassembled WGS sequence"/>
</dbReference>
<protein>
    <submittedName>
        <fullName evidence="1">Uncharacterized protein</fullName>
    </submittedName>
</protein>
<sequence length="91" mass="10465">MEVAADQSRWMAHHHAVLNGQHPESHHHGLTHNYMEPMAPLLPPDEVDVFLNHLDSQGNPYYPNSRARVSYGQAHGKMLLYYKILSMFMAK</sequence>
<dbReference type="InParanoid" id="A0A672KJU7"/>